<dbReference type="Proteomes" id="UP000887578">
    <property type="component" value="Unplaced"/>
</dbReference>
<sequence length="109" mass="12512">MYKACVDRMYAATKAEQLEHRITKLTSKRAWESKAAEEAEIVLEKMTQEEQEVLHSYQREKKAALNALKVLLRQPFGKNVAAATSDATPSSQPPLTRKNTTKLLRKRRR</sequence>
<dbReference type="WBParaSite" id="PDA_v2.g11229.t1">
    <property type="protein sequence ID" value="PDA_v2.g11229.t1"/>
    <property type="gene ID" value="PDA_v2.g11229"/>
</dbReference>
<proteinExistence type="predicted"/>
<feature type="compositionally biased region" description="Polar residues" evidence="1">
    <location>
        <begin position="85"/>
        <end position="94"/>
    </location>
</feature>
<accession>A0A914P0D6</accession>
<keyword evidence="2" id="KW-1185">Reference proteome</keyword>
<protein>
    <submittedName>
        <fullName evidence="3">Uncharacterized protein</fullName>
    </submittedName>
</protein>
<organism evidence="2 3">
    <name type="scientific">Panagrolaimus davidi</name>
    <dbReference type="NCBI Taxonomy" id="227884"/>
    <lineage>
        <taxon>Eukaryota</taxon>
        <taxon>Metazoa</taxon>
        <taxon>Ecdysozoa</taxon>
        <taxon>Nematoda</taxon>
        <taxon>Chromadorea</taxon>
        <taxon>Rhabditida</taxon>
        <taxon>Tylenchina</taxon>
        <taxon>Panagrolaimomorpha</taxon>
        <taxon>Panagrolaimoidea</taxon>
        <taxon>Panagrolaimidae</taxon>
        <taxon>Panagrolaimus</taxon>
    </lineage>
</organism>
<evidence type="ECO:0000256" key="1">
    <source>
        <dbReference type="SAM" id="MobiDB-lite"/>
    </source>
</evidence>
<evidence type="ECO:0000313" key="2">
    <source>
        <dbReference type="Proteomes" id="UP000887578"/>
    </source>
</evidence>
<name>A0A914P0D6_9BILA</name>
<evidence type="ECO:0000313" key="3">
    <source>
        <dbReference type="WBParaSite" id="PDA_v2.g11229.t1"/>
    </source>
</evidence>
<reference evidence="3" key="1">
    <citation type="submission" date="2022-11" db="UniProtKB">
        <authorList>
            <consortium name="WormBaseParasite"/>
        </authorList>
    </citation>
    <scope>IDENTIFICATION</scope>
</reference>
<dbReference type="AlphaFoldDB" id="A0A914P0D6"/>
<feature type="region of interest" description="Disordered" evidence="1">
    <location>
        <begin position="81"/>
        <end position="109"/>
    </location>
</feature>
<feature type="compositionally biased region" description="Basic residues" evidence="1">
    <location>
        <begin position="99"/>
        <end position="109"/>
    </location>
</feature>